<keyword evidence="1" id="KW-0732">Signal</keyword>
<keyword evidence="3" id="KW-1185">Reference proteome</keyword>
<dbReference type="OrthoDB" id="6308068at2"/>
<dbReference type="Proteomes" id="UP000194841">
    <property type="component" value="Unassembled WGS sequence"/>
</dbReference>
<feature type="chain" id="PRO_5012851490" evidence="1">
    <location>
        <begin position="27"/>
        <end position="492"/>
    </location>
</feature>
<comment type="caution">
    <text evidence="2">The sequence shown here is derived from an EMBL/GenBank/DDBJ whole genome shotgun (WGS) entry which is preliminary data.</text>
</comment>
<organism evidence="2 3">
    <name type="scientific">Pseudoalteromonas ulvae</name>
    <dbReference type="NCBI Taxonomy" id="107327"/>
    <lineage>
        <taxon>Bacteria</taxon>
        <taxon>Pseudomonadati</taxon>
        <taxon>Pseudomonadota</taxon>
        <taxon>Gammaproteobacteria</taxon>
        <taxon>Alteromonadales</taxon>
        <taxon>Pseudoalteromonadaceae</taxon>
        <taxon>Pseudoalteromonas</taxon>
    </lineage>
</organism>
<reference evidence="2 3" key="1">
    <citation type="submission" date="2017-02" db="EMBL/GenBank/DDBJ databases">
        <title>Pseudoalteromonas ulvae TC14 Genome.</title>
        <authorList>
            <person name="Molmeret M."/>
        </authorList>
    </citation>
    <scope>NUCLEOTIDE SEQUENCE [LARGE SCALE GENOMIC DNA]</scope>
    <source>
        <strain evidence="2">TC14</strain>
    </source>
</reference>
<protein>
    <submittedName>
        <fullName evidence="2">Uncharacterized protein</fullName>
    </submittedName>
</protein>
<dbReference type="AlphaFoldDB" id="A0A244CQM7"/>
<evidence type="ECO:0000313" key="2">
    <source>
        <dbReference type="EMBL" id="OUL57878.1"/>
    </source>
</evidence>
<proteinExistence type="predicted"/>
<accession>A0A244CQM7</accession>
<evidence type="ECO:0000256" key="1">
    <source>
        <dbReference type="SAM" id="SignalP"/>
    </source>
</evidence>
<feature type="signal peptide" evidence="1">
    <location>
        <begin position="1"/>
        <end position="26"/>
    </location>
</feature>
<gene>
    <name evidence="2" type="ORF">B1199_12555</name>
</gene>
<dbReference type="EMBL" id="MWPV01000003">
    <property type="protein sequence ID" value="OUL57878.1"/>
    <property type="molecule type" value="Genomic_DNA"/>
</dbReference>
<dbReference type="RefSeq" id="WP_086744458.1">
    <property type="nucleotide sequence ID" value="NZ_MWPV01000003.1"/>
</dbReference>
<evidence type="ECO:0000313" key="3">
    <source>
        <dbReference type="Proteomes" id="UP000194841"/>
    </source>
</evidence>
<sequence length="492" mass="55533">MKVMYFKLQLICAIVLCLIVSNQSRATPVSPEVDNIASRFSVDIQREFHLFSDSLNRRTVWYIPKVGGIKRVGNSPAFSVFATTIETGPFSGESAVNFEGKFNALSRTSLIARLNAEASSKGLLIKPAEISAADTRVLLAGFQLDNDGQLKTTCDIEIWQSPNGPIQIPVCKALDDQGNWQEVDFLSSFLAMLPIAGSINQDIPFKGQTLPGWDMAISDLLVTGSSWDAEIQLLTDWKLKTNTQLRDARVTVKWRDLVKYMITKMIENRYWSITKSKLDRILTQAINNRSGISVLYFHSNGLTSQSPQDASQKNRIKNNLIHVLRKELFIPVFSPRNVLTNLVTKPDPINPYLPYTTPSFEEVERKWRKNSDHVYEKVVQPAYSINVNKASAYYPPPQCPYTSAVKSTRAYQCHDPEPCLFSARGECHPPPPPIWEARYILKSNYWRLLSKPSSSFNVYLNGIEMLNASTYMTIDCIEGDIDVPLRYVANCQ</sequence>
<name>A0A244CQM7_PSEDV</name>